<keyword evidence="1" id="KW-0255">Endonuclease</keyword>
<dbReference type="GO" id="GO:0004519">
    <property type="term" value="F:endonuclease activity"/>
    <property type="evidence" value="ECO:0007669"/>
    <property type="project" value="UniProtKB-KW"/>
</dbReference>
<sequence>MFACLDVQYTDTHAHAAGLVFWDWGSAQVQARFTSATAAVQDYQPGEFYKRELGPLMSIVDQLPPDIHTLVIDGYCLLSEDGRPGLGAHLHAAVRQRCAIVGVAKTAFLSAPSIEVLRGDSARPLYVTALGMPVSEAAQGVASMHGPYRIPTLLKAVDTLAREQAASPTT</sequence>
<dbReference type="InterPro" id="IPR007581">
    <property type="entry name" value="Endonuclease-V"/>
</dbReference>
<comment type="caution">
    <text evidence="1">The sequence shown here is derived from an EMBL/GenBank/DDBJ whole genome shotgun (WGS) entry which is preliminary data.</text>
</comment>
<organism evidence="1 2">
    <name type="scientific">Piscinibacter terrae</name>
    <dbReference type="NCBI Taxonomy" id="2496871"/>
    <lineage>
        <taxon>Bacteria</taxon>
        <taxon>Pseudomonadati</taxon>
        <taxon>Pseudomonadota</taxon>
        <taxon>Betaproteobacteria</taxon>
        <taxon>Burkholderiales</taxon>
        <taxon>Sphaerotilaceae</taxon>
        <taxon>Piscinibacter</taxon>
    </lineage>
</organism>
<protein>
    <submittedName>
        <fullName evidence="1">Endonuclease V</fullName>
    </submittedName>
</protein>
<accession>A0A3N7HLP0</accession>
<dbReference type="EMBL" id="QUSW01000005">
    <property type="protein sequence ID" value="RQP23048.1"/>
    <property type="molecule type" value="Genomic_DNA"/>
</dbReference>
<reference evidence="1 2" key="2">
    <citation type="submission" date="2018-12" db="EMBL/GenBank/DDBJ databases">
        <title>Rhizobacter gummiphilus sp. nov., a rubber-degrading bacterium isolated from the soil of a botanical garden in Japan.</title>
        <authorList>
            <person name="Shunsuke S.S."/>
        </authorList>
    </citation>
    <scope>NUCLEOTIDE SEQUENCE [LARGE SCALE GENOMIC DNA]</scope>
    <source>
        <strain evidence="1 2">S-16</strain>
    </source>
</reference>
<keyword evidence="2" id="KW-1185">Reference proteome</keyword>
<proteinExistence type="predicted"/>
<reference evidence="1 2" key="1">
    <citation type="submission" date="2018-08" db="EMBL/GenBank/DDBJ databases">
        <authorList>
            <person name="Khan S.A."/>
            <person name="Jeon C.O."/>
            <person name="Chun B.H."/>
            <person name="Jeong S.E."/>
        </authorList>
    </citation>
    <scope>NUCLEOTIDE SEQUENCE [LARGE SCALE GENOMIC DNA]</scope>
    <source>
        <strain evidence="1 2">S-16</strain>
    </source>
</reference>
<dbReference type="Gene3D" id="3.30.2170.10">
    <property type="entry name" value="archaeoglobus fulgidus dsm 4304 superfamily"/>
    <property type="match status" value="1"/>
</dbReference>
<gene>
    <name evidence="1" type="ORF">DZC73_18145</name>
</gene>
<keyword evidence="1" id="KW-0540">Nuclease</keyword>
<name>A0A3N7HLP0_9BURK</name>
<keyword evidence="1" id="KW-0378">Hydrolase</keyword>
<dbReference type="OrthoDB" id="2593273at2"/>
<dbReference type="Pfam" id="PF04493">
    <property type="entry name" value="Endonuclease_5"/>
    <property type="match status" value="1"/>
</dbReference>
<dbReference type="Proteomes" id="UP000267464">
    <property type="component" value="Unassembled WGS sequence"/>
</dbReference>
<evidence type="ECO:0000313" key="2">
    <source>
        <dbReference type="Proteomes" id="UP000267464"/>
    </source>
</evidence>
<evidence type="ECO:0000313" key="1">
    <source>
        <dbReference type="EMBL" id="RQP23048.1"/>
    </source>
</evidence>
<dbReference type="RefSeq" id="WP_124541792.1">
    <property type="nucleotide sequence ID" value="NZ_QUSW01000005.1"/>
</dbReference>
<dbReference type="AlphaFoldDB" id="A0A3N7HLP0"/>
<dbReference type="GO" id="GO:0006281">
    <property type="term" value="P:DNA repair"/>
    <property type="evidence" value="ECO:0007669"/>
    <property type="project" value="InterPro"/>
</dbReference>